<dbReference type="Proteomes" id="UP000007174">
    <property type="component" value="Unassembled WGS sequence"/>
</dbReference>
<gene>
    <name evidence="1" type="ORF">CH063_07435</name>
</gene>
<dbReference type="AlphaFoldDB" id="H1V660"/>
<organism evidence="1 2">
    <name type="scientific">Colletotrichum higginsianum (strain IMI 349063)</name>
    <name type="common">Crucifer anthracnose fungus</name>
    <dbReference type="NCBI Taxonomy" id="759273"/>
    <lineage>
        <taxon>Eukaryota</taxon>
        <taxon>Fungi</taxon>
        <taxon>Dikarya</taxon>
        <taxon>Ascomycota</taxon>
        <taxon>Pezizomycotina</taxon>
        <taxon>Sordariomycetes</taxon>
        <taxon>Hypocreomycetidae</taxon>
        <taxon>Glomerellales</taxon>
        <taxon>Glomerellaceae</taxon>
        <taxon>Colletotrichum</taxon>
        <taxon>Colletotrichum destructivum species complex</taxon>
    </lineage>
</organism>
<dbReference type="EMBL" id="CACQ02001659">
    <property type="protein sequence ID" value="CCF35712.1"/>
    <property type="molecule type" value="Genomic_DNA"/>
</dbReference>
<dbReference type="HOGENOM" id="CLU_2072970_0_0_1"/>
<evidence type="ECO:0000313" key="2">
    <source>
        <dbReference type="Proteomes" id="UP000007174"/>
    </source>
</evidence>
<reference evidence="2" key="1">
    <citation type="journal article" date="2012" name="Nat. Genet.">
        <title>Lifestyle transitions in plant pathogenic Colletotrichum fungi deciphered by genome and transcriptome analyses.</title>
        <authorList>
            <person name="O'Connell R.J."/>
            <person name="Thon M.R."/>
            <person name="Hacquard S."/>
            <person name="Amyotte S.G."/>
            <person name="Kleemann J."/>
            <person name="Torres M.F."/>
            <person name="Damm U."/>
            <person name="Buiate E.A."/>
            <person name="Epstein L."/>
            <person name="Alkan N."/>
            <person name="Altmueller J."/>
            <person name="Alvarado-Balderrama L."/>
            <person name="Bauser C.A."/>
            <person name="Becker C."/>
            <person name="Birren B.W."/>
            <person name="Chen Z."/>
            <person name="Choi J."/>
            <person name="Crouch J.A."/>
            <person name="Duvick J.P."/>
            <person name="Farman M.A."/>
            <person name="Gan P."/>
            <person name="Heiman D."/>
            <person name="Henrissat B."/>
            <person name="Howard R.J."/>
            <person name="Kabbage M."/>
            <person name="Koch C."/>
            <person name="Kracher B."/>
            <person name="Kubo Y."/>
            <person name="Law A.D."/>
            <person name="Lebrun M.-H."/>
            <person name="Lee Y.-H."/>
            <person name="Miyara I."/>
            <person name="Moore N."/>
            <person name="Neumann U."/>
            <person name="Nordstroem K."/>
            <person name="Panaccione D.G."/>
            <person name="Panstruga R."/>
            <person name="Place M."/>
            <person name="Proctor R.H."/>
            <person name="Prusky D."/>
            <person name="Rech G."/>
            <person name="Reinhardt R."/>
            <person name="Rollins J.A."/>
            <person name="Rounsley S."/>
            <person name="Schardl C.L."/>
            <person name="Schwartz D.C."/>
            <person name="Shenoy N."/>
            <person name="Shirasu K."/>
            <person name="Sikhakolli U.R."/>
            <person name="Stueber K."/>
            <person name="Sukno S.A."/>
            <person name="Sweigard J.A."/>
            <person name="Takano Y."/>
            <person name="Takahara H."/>
            <person name="Trail F."/>
            <person name="van der Does H.C."/>
            <person name="Voll L.M."/>
            <person name="Will I."/>
            <person name="Young S."/>
            <person name="Zeng Q."/>
            <person name="Zhang J."/>
            <person name="Zhou S."/>
            <person name="Dickman M.B."/>
            <person name="Schulze-Lefert P."/>
            <person name="Ver Loren van Themaat E."/>
            <person name="Ma L.-J."/>
            <person name="Vaillancourt L.J."/>
        </authorList>
    </citation>
    <scope>NUCLEOTIDE SEQUENCE [LARGE SCALE GENOMIC DNA]</scope>
    <source>
        <strain evidence="2">IMI 349063</strain>
    </source>
</reference>
<evidence type="ECO:0000313" key="1">
    <source>
        <dbReference type="EMBL" id="CCF35712.1"/>
    </source>
</evidence>
<proteinExistence type="predicted"/>
<accession>H1V660</accession>
<sequence length="118" mass="13080">MGVDHRLDIVGRRASEGDRRVKGLESCFWRDVRTVVIGRRQPNGAPLSFFSGRWSVVSGKWLVVNSGGAREPNRGGMGWHVWVGLSECLELFIFRLSLLLSLSLSSSIVHCSLSIPNT</sequence>
<protein>
    <submittedName>
        <fullName evidence="1">Uncharacterized protein</fullName>
    </submittedName>
</protein>
<name>H1V660_COLHI</name>